<dbReference type="Proteomes" id="UP000323000">
    <property type="component" value="Chromosome 10"/>
</dbReference>
<keyword evidence="3" id="KW-1185">Reference proteome</keyword>
<sequence length="189" mass="21543">MRSLRGLENAKGRMEIALSGSMHLPARTIALEGPNENHKESYNKFLKYGNIVRIKNQGCRPFIFGIDGCHLKNIYGGMLLSIVGIDTNCGIFPIAVCICEGETSESWGWFLEHLYRHLHAEGRRMPCFMSDLQKGVLQDVKLFWPDAGIRHCARHMYANFKAEWKGPLYKTLFYAAVKTCNVHEFKATM</sequence>
<dbReference type="Pfam" id="PF10551">
    <property type="entry name" value="MULE"/>
    <property type="match status" value="1"/>
</dbReference>
<dbReference type="PANTHER" id="PTHR31973:SF187">
    <property type="entry name" value="MUTATOR TRANSPOSASE MUDRA PROTEIN"/>
    <property type="match status" value="1"/>
</dbReference>
<feature type="domain" description="MULE transposase" evidence="1">
    <location>
        <begin position="65"/>
        <end position="159"/>
    </location>
</feature>
<gene>
    <name evidence="2" type="ORF">EZV62_022336</name>
</gene>
<name>A0A5C7H845_9ROSI</name>
<accession>A0A5C7H845</accession>
<dbReference type="AlphaFoldDB" id="A0A5C7H845"/>
<evidence type="ECO:0000313" key="3">
    <source>
        <dbReference type="Proteomes" id="UP000323000"/>
    </source>
</evidence>
<dbReference type="EMBL" id="VAHF01000010">
    <property type="protein sequence ID" value="TXG53167.1"/>
    <property type="molecule type" value="Genomic_DNA"/>
</dbReference>
<dbReference type="PANTHER" id="PTHR31973">
    <property type="entry name" value="POLYPROTEIN, PUTATIVE-RELATED"/>
    <property type="match status" value="1"/>
</dbReference>
<proteinExistence type="predicted"/>
<reference evidence="3" key="1">
    <citation type="journal article" date="2019" name="Gigascience">
        <title>De novo genome assembly of the endangered Acer yangbiense, a plant species with extremely small populations endemic to Yunnan Province, China.</title>
        <authorList>
            <person name="Yang J."/>
            <person name="Wariss H.M."/>
            <person name="Tao L."/>
            <person name="Zhang R."/>
            <person name="Yun Q."/>
            <person name="Hollingsworth P."/>
            <person name="Dao Z."/>
            <person name="Luo G."/>
            <person name="Guo H."/>
            <person name="Ma Y."/>
            <person name="Sun W."/>
        </authorList>
    </citation>
    <scope>NUCLEOTIDE SEQUENCE [LARGE SCALE GENOMIC DNA]</scope>
    <source>
        <strain evidence="3">cv. Malutang</strain>
    </source>
</reference>
<evidence type="ECO:0000313" key="2">
    <source>
        <dbReference type="EMBL" id="TXG53167.1"/>
    </source>
</evidence>
<protein>
    <recommendedName>
        <fullName evidence="1">MULE transposase domain-containing protein</fullName>
    </recommendedName>
</protein>
<comment type="caution">
    <text evidence="2">The sequence shown here is derived from an EMBL/GenBank/DDBJ whole genome shotgun (WGS) entry which is preliminary data.</text>
</comment>
<evidence type="ECO:0000259" key="1">
    <source>
        <dbReference type="Pfam" id="PF10551"/>
    </source>
</evidence>
<dbReference type="InterPro" id="IPR018289">
    <property type="entry name" value="MULE_transposase_dom"/>
</dbReference>
<organism evidence="2 3">
    <name type="scientific">Acer yangbiense</name>
    <dbReference type="NCBI Taxonomy" id="1000413"/>
    <lineage>
        <taxon>Eukaryota</taxon>
        <taxon>Viridiplantae</taxon>
        <taxon>Streptophyta</taxon>
        <taxon>Embryophyta</taxon>
        <taxon>Tracheophyta</taxon>
        <taxon>Spermatophyta</taxon>
        <taxon>Magnoliopsida</taxon>
        <taxon>eudicotyledons</taxon>
        <taxon>Gunneridae</taxon>
        <taxon>Pentapetalae</taxon>
        <taxon>rosids</taxon>
        <taxon>malvids</taxon>
        <taxon>Sapindales</taxon>
        <taxon>Sapindaceae</taxon>
        <taxon>Hippocastanoideae</taxon>
        <taxon>Acereae</taxon>
        <taxon>Acer</taxon>
    </lineage>
</organism>
<dbReference type="OrthoDB" id="1918246at2759"/>